<dbReference type="EMBL" id="JAERRG010000001">
    <property type="protein sequence ID" value="MBL1110917.1"/>
    <property type="molecule type" value="Genomic_DNA"/>
</dbReference>
<feature type="domain" description="Class II aldolase/adducin N-terminal" evidence="2">
    <location>
        <begin position="30"/>
        <end position="207"/>
    </location>
</feature>
<keyword evidence="4" id="KW-1185">Reference proteome</keyword>
<accession>A0ABS1PFR6</accession>
<dbReference type="InterPro" id="IPR051017">
    <property type="entry name" value="Aldolase-II_Adducin_sf"/>
</dbReference>
<dbReference type="Proteomes" id="UP000621510">
    <property type="component" value="Unassembled WGS sequence"/>
</dbReference>
<dbReference type="RefSeq" id="WP_201846374.1">
    <property type="nucleotide sequence ID" value="NZ_JAERRG010000001.1"/>
</dbReference>
<dbReference type="PANTHER" id="PTHR10672">
    <property type="entry name" value="ADDUCIN"/>
    <property type="match status" value="1"/>
</dbReference>
<evidence type="ECO:0000313" key="4">
    <source>
        <dbReference type="Proteomes" id="UP000621510"/>
    </source>
</evidence>
<dbReference type="SMART" id="SM01007">
    <property type="entry name" value="Aldolase_II"/>
    <property type="match status" value="1"/>
</dbReference>
<dbReference type="Pfam" id="PF00596">
    <property type="entry name" value="Aldolase_II"/>
    <property type="match status" value="1"/>
</dbReference>
<evidence type="ECO:0000259" key="2">
    <source>
        <dbReference type="SMART" id="SM01007"/>
    </source>
</evidence>
<dbReference type="InterPro" id="IPR001303">
    <property type="entry name" value="Aldolase_II/adducin_N"/>
</dbReference>
<evidence type="ECO:0000313" key="3">
    <source>
        <dbReference type="EMBL" id="MBL1110917.1"/>
    </source>
</evidence>
<evidence type="ECO:0000256" key="1">
    <source>
        <dbReference type="ARBA" id="ARBA00037961"/>
    </source>
</evidence>
<dbReference type="NCBIfam" id="NF005484">
    <property type="entry name" value="PRK07090.1"/>
    <property type="match status" value="1"/>
</dbReference>
<comment type="caution">
    <text evidence="3">The sequence shown here is derived from an EMBL/GenBank/DDBJ whole genome shotgun (WGS) entry which is preliminary data.</text>
</comment>
<dbReference type="SUPFAM" id="SSF53639">
    <property type="entry name" value="AraD/HMP-PK domain-like"/>
    <property type="match status" value="1"/>
</dbReference>
<sequence>MTTASADGPIKAIRTELAAELGGLPWNPPRRVALACRILAGEKHCFALAGQVTARADQDTFWTVPWSPAFDAIRLRDVIRIDEDLNPVEGTAQPNPAVRFHYWIYRARPEVQAVVHTHPPSISALSMLGRPLVISHMDTTPLYDDVAFLADWPGVPVADQEGELISTALADKKAILLAHHGLITTGRSVEEATVLALMMEHAAALQIRAESTGGTIAAIPDALAREAQEFLLQPSIIEATFRSFADRILREHPTMLEYRA</sequence>
<comment type="similarity">
    <text evidence="1">Belongs to the aldolase class II family.</text>
</comment>
<dbReference type="Gene3D" id="3.40.225.10">
    <property type="entry name" value="Class II aldolase/adducin N-terminal domain"/>
    <property type="match status" value="1"/>
</dbReference>
<gene>
    <name evidence="3" type="ORF">JK364_00585</name>
</gene>
<name>A0ABS1PFR6_9ACTN</name>
<proteinExistence type="inferred from homology"/>
<reference evidence="3 4" key="1">
    <citation type="submission" date="2021-01" db="EMBL/GenBank/DDBJ databases">
        <title>WGS of actinomycetes isolated from Thailand.</title>
        <authorList>
            <person name="Thawai C."/>
        </authorList>
    </citation>
    <scope>NUCLEOTIDE SEQUENCE [LARGE SCALE GENOMIC DNA]</scope>
    <source>
        <strain evidence="3 4">CA3R110</strain>
    </source>
</reference>
<dbReference type="InterPro" id="IPR036409">
    <property type="entry name" value="Aldolase_II/adducin_N_sf"/>
</dbReference>
<protein>
    <submittedName>
        <fullName evidence="3">Aldolase</fullName>
    </submittedName>
</protein>
<organism evidence="3 4">
    <name type="scientific">Streptomyces endocoffeicus</name>
    <dbReference type="NCBI Taxonomy" id="2898945"/>
    <lineage>
        <taxon>Bacteria</taxon>
        <taxon>Bacillati</taxon>
        <taxon>Actinomycetota</taxon>
        <taxon>Actinomycetes</taxon>
        <taxon>Kitasatosporales</taxon>
        <taxon>Streptomycetaceae</taxon>
        <taxon>Streptomyces</taxon>
    </lineage>
</organism>
<dbReference type="PANTHER" id="PTHR10672:SF3">
    <property type="entry name" value="PROTEIN HU-LI TAI SHAO"/>
    <property type="match status" value="1"/>
</dbReference>